<evidence type="ECO:0000313" key="5">
    <source>
        <dbReference type="Proteomes" id="UP000515153"/>
    </source>
</evidence>
<name>A0A6P8AXB2_PYRGI</name>
<evidence type="ECO:0000256" key="1">
    <source>
        <dbReference type="ARBA" id="ARBA00022801"/>
    </source>
</evidence>
<dbReference type="InterPro" id="IPR000639">
    <property type="entry name" value="Epox_hydrolase-like"/>
</dbReference>
<feature type="chain" id="PRO_5028175640" description="AB hydrolase-1 domain-containing protein" evidence="3">
    <location>
        <begin position="25"/>
        <end position="347"/>
    </location>
</feature>
<dbReference type="GO" id="GO:0016787">
    <property type="term" value="F:hydrolase activity"/>
    <property type="evidence" value="ECO:0007669"/>
    <property type="project" value="UniProtKB-KW"/>
</dbReference>
<accession>A0A6P8AXB2</accession>
<sequence length="347" mass="37550">MRPTSIITLLASGVLALALPQATGGSPAGVEAMRHFATVGSGNTYSYLLSKPDGKPKGTVFLLHGFPDLSYGWRYQMPTLTQLGYQVVAPDMLGYGRTSAPKDVGAYTYKKMTDDLAALAKQIAPGEQIILGGHDWGAAMVYRTALWHPELVKGLITVTTPYSPPAAQYTDVADMVKAGLTNFGYQVAMRDPAIEAKLQTKDQIRQMLLAMYGAQTPQGQPGFTAEKGLLFDNFASLGSSPLLSTTDLEYYVNEYVNSTVAAPLHWYRTAKLNWQDEQSLVAAGGKIKVPTLFITATQDTALPASLSVGMENYFDKLTRGTVDSSHWALWQGAKNVTTQIATFIASF</sequence>
<reference evidence="6" key="3">
    <citation type="submission" date="2025-08" db="UniProtKB">
        <authorList>
            <consortium name="RefSeq"/>
        </authorList>
    </citation>
    <scope>IDENTIFICATION</scope>
    <source>
        <strain evidence="6">NI907</strain>
    </source>
</reference>
<keyword evidence="1" id="KW-0378">Hydrolase</keyword>
<dbReference type="AlphaFoldDB" id="A0A6P8AXB2"/>
<organism evidence="5 6">
    <name type="scientific">Pyricularia grisea</name>
    <name type="common">Crabgrass-specific blast fungus</name>
    <name type="synonym">Magnaporthe grisea</name>
    <dbReference type="NCBI Taxonomy" id="148305"/>
    <lineage>
        <taxon>Eukaryota</taxon>
        <taxon>Fungi</taxon>
        <taxon>Dikarya</taxon>
        <taxon>Ascomycota</taxon>
        <taxon>Pezizomycotina</taxon>
        <taxon>Sordariomycetes</taxon>
        <taxon>Sordariomycetidae</taxon>
        <taxon>Magnaporthales</taxon>
        <taxon>Pyriculariaceae</taxon>
        <taxon>Pyricularia</taxon>
    </lineage>
</organism>
<dbReference type="PRINTS" id="PR00111">
    <property type="entry name" value="ABHYDROLASE"/>
</dbReference>
<reference evidence="5 6" key="1">
    <citation type="journal article" date="2019" name="Mol. Biol. Evol.">
        <title>Blast fungal genomes show frequent chromosomal changes, gene gains and losses, and effector gene turnover.</title>
        <authorList>
            <person name="Gomez Luciano L.B."/>
            <person name="Jason Tsai I."/>
            <person name="Chuma I."/>
            <person name="Tosa Y."/>
            <person name="Chen Y.H."/>
            <person name="Li J.Y."/>
            <person name="Li M.Y."/>
            <person name="Jade Lu M.Y."/>
            <person name="Nakayashiki H."/>
            <person name="Li W.H."/>
        </authorList>
    </citation>
    <scope>NUCLEOTIDE SEQUENCE [LARGE SCALE GENOMIC DNA]</scope>
    <source>
        <strain evidence="5 6">NI907</strain>
    </source>
</reference>
<dbReference type="InterPro" id="IPR000073">
    <property type="entry name" value="AB_hydrolase_1"/>
</dbReference>
<gene>
    <name evidence="6" type="ORF">PgNI_11110</name>
</gene>
<dbReference type="RefSeq" id="XP_030979545.1">
    <property type="nucleotide sequence ID" value="XM_031131084.1"/>
</dbReference>
<dbReference type="PANTHER" id="PTHR43329">
    <property type="entry name" value="EPOXIDE HYDROLASE"/>
    <property type="match status" value="1"/>
</dbReference>
<dbReference type="KEGG" id="pgri:PgNI_11110"/>
<feature type="domain" description="AB hydrolase-1" evidence="4">
    <location>
        <begin position="59"/>
        <end position="332"/>
    </location>
</feature>
<evidence type="ECO:0000313" key="6">
    <source>
        <dbReference type="RefSeq" id="XP_030979545.1"/>
    </source>
</evidence>
<dbReference type="Proteomes" id="UP000515153">
    <property type="component" value="Chromosome VII"/>
</dbReference>
<keyword evidence="5" id="KW-1185">Reference proteome</keyword>
<evidence type="ECO:0000256" key="3">
    <source>
        <dbReference type="SAM" id="SignalP"/>
    </source>
</evidence>
<comment type="similarity">
    <text evidence="2">Belongs to the AB hydrolase superfamily. Epoxide hydrolase family.</text>
</comment>
<evidence type="ECO:0000256" key="2">
    <source>
        <dbReference type="ARBA" id="ARBA00038334"/>
    </source>
</evidence>
<dbReference type="PRINTS" id="PR00412">
    <property type="entry name" value="EPOXHYDRLASE"/>
</dbReference>
<evidence type="ECO:0000259" key="4">
    <source>
        <dbReference type="Pfam" id="PF00561"/>
    </source>
</evidence>
<proteinExistence type="inferred from homology"/>
<dbReference type="Pfam" id="PF00561">
    <property type="entry name" value="Abhydrolase_1"/>
    <property type="match status" value="1"/>
</dbReference>
<dbReference type="SUPFAM" id="SSF53474">
    <property type="entry name" value="alpha/beta-Hydrolases"/>
    <property type="match status" value="1"/>
</dbReference>
<protein>
    <recommendedName>
        <fullName evidence="4">AB hydrolase-1 domain-containing protein</fullName>
    </recommendedName>
</protein>
<keyword evidence="3" id="KW-0732">Signal</keyword>
<dbReference type="Gene3D" id="3.40.50.1820">
    <property type="entry name" value="alpha/beta hydrolase"/>
    <property type="match status" value="1"/>
</dbReference>
<dbReference type="InterPro" id="IPR029058">
    <property type="entry name" value="AB_hydrolase_fold"/>
</dbReference>
<reference evidence="6" key="2">
    <citation type="submission" date="2019-10" db="EMBL/GenBank/DDBJ databases">
        <authorList>
            <consortium name="NCBI Genome Project"/>
        </authorList>
    </citation>
    <scope>NUCLEOTIDE SEQUENCE</scope>
    <source>
        <strain evidence="6">NI907</strain>
    </source>
</reference>
<dbReference type="GeneID" id="41965989"/>
<feature type="signal peptide" evidence="3">
    <location>
        <begin position="1"/>
        <end position="24"/>
    </location>
</feature>